<comment type="caution">
    <text evidence="3">The sequence shown here is derived from an EMBL/GenBank/DDBJ whole genome shotgun (WGS) entry which is preliminary data.</text>
</comment>
<keyword evidence="4" id="KW-1185">Reference proteome</keyword>
<dbReference type="InterPro" id="IPR024752">
    <property type="entry name" value="Myb/SANT-like_dom"/>
</dbReference>
<sequence length="186" mass="19828">MPSLSSLLSPSSATQQYLLETATSQPPQMNVIHSLSSLHPATPAAQASSGSNPAPPPPPPPPVNLAPSSASAADGHDLTTHSPRTHWPKEVKLVILQTICDWVDQGYRPKAVFRSGALRQAAREVARQANTQIEVSQVRGVIDGQKQKFLRWQEIGELPGVGWDEGLSSGCLSRLPGMNSSAETAR</sequence>
<dbReference type="EMBL" id="JAULSN010000007">
    <property type="protein sequence ID" value="KAK3366618.1"/>
    <property type="molecule type" value="Genomic_DNA"/>
</dbReference>
<feature type="domain" description="Myb/SANT-like" evidence="2">
    <location>
        <begin position="86"/>
        <end position="165"/>
    </location>
</feature>
<feature type="compositionally biased region" description="Polar residues" evidence="1">
    <location>
        <begin position="18"/>
        <end position="39"/>
    </location>
</feature>
<feature type="region of interest" description="Disordered" evidence="1">
    <location>
        <begin position="18"/>
        <end position="84"/>
    </location>
</feature>
<proteinExistence type="predicted"/>
<accession>A0AAE0JYC3</accession>
<dbReference type="AlphaFoldDB" id="A0AAE0JYC3"/>
<organism evidence="3 4">
    <name type="scientific">Lasiosphaeria ovina</name>
    <dbReference type="NCBI Taxonomy" id="92902"/>
    <lineage>
        <taxon>Eukaryota</taxon>
        <taxon>Fungi</taxon>
        <taxon>Dikarya</taxon>
        <taxon>Ascomycota</taxon>
        <taxon>Pezizomycotina</taxon>
        <taxon>Sordariomycetes</taxon>
        <taxon>Sordariomycetidae</taxon>
        <taxon>Sordariales</taxon>
        <taxon>Lasiosphaeriaceae</taxon>
        <taxon>Lasiosphaeria</taxon>
    </lineage>
</organism>
<dbReference type="Proteomes" id="UP001287356">
    <property type="component" value="Unassembled WGS sequence"/>
</dbReference>
<reference evidence="3" key="1">
    <citation type="journal article" date="2023" name="Mol. Phylogenet. Evol.">
        <title>Genome-scale phylogeny and comparative genomics of the fungal order Sordariales.</title>
        <authorList>
            <person name="Hensen N."/>
            <person name="Bonometti L."/>
            <person name="Westerberg I."/>
            <person name="Brannstrom I.O."/>
            <person name="Guillou S."/>
            <person name="Cros-Aarteil S."/>
            <person name="Calhoun S."/>
            <person name="Haridas S."/>
            <person name="Kuo A."/>
            <person name="Mondo S."/>
            <person name="Pangilinan J."/>
            <person name="Riley R."/>
            <person name="LaButti K."/>
            <person name="Andreopoulos B."/>
            <person name="Lipzen A."/>
            <person name="Chen C."/>
            <person name="Yan M."/>
            <person name="Daum C."/>
            <person name="Ng V."/>
            <person name="Clum A."/>
            <person name="Steindorff A."/>
            <person name="Ohm R.A."/>
            <person name="Martin F."/>
            <person name="Silar P."/>
            <person name="Natvig D.O."/>
            <person name="Lalanne C."/>
            <person name="Gautier V."/>
            <person name="Ament-Velasquez S.L."/>
            <person name="Kruys A."/>
            <person name="Hutchinson M.I."/>
            <person name="Powell A.J."/>
            <person name="Barry K."/>
            <person name="Miller A.N."/>
            <person name="Grigoriev I.V."/>
            <person name="Debuchy R."/>
            <person name="Gladieux P."/>
            <person name="Hiltunen Thoren M."/>
            <person name="Johannesson H."/>
        </authorList>
    </citation>
    <scope>NUCLEOTIDE SEQUENCE</scope>
    <source>
        <strain evidence="3">CBS 958.72</strain>
    </source>
</reference>
<dbReference type="SUPFAM" id="SSF101447">
    <property type="entry name" value="Formin homology 2 domain (FH2 domain)"/>
    <property type="match status" value="1"/>
</dbReference>
<evidence type="ECO:0000259" key="2">
    <source>
        <dbReference type="Pfam" id="PF12776"/>
    </source>
</evidence>
<protein>
    <recommendedName>
        <fullName evidence="2">Myb/SANT-like domain-containing protein</fullName>
    </recommendedName>
</protein>
<feature type="compositionally biased region" description="Pro residues" evidence="1">
    <location>
        <begin position="53"/>
        <end position="64"/>
    </location>
</feature>
<name>A0AAE0JYC3_9PEZI</name>
<evidence type="ECO:0000313" key="3">
    <source>
        <dbReference type="EMBL" id="KAK3366618.1"/>
    </source>
</evidence>
<feature type="compositionally biased region" description="Low complexity" evidence="1">
    <location>
        <begin position="43"/>
        <end position="52"/>
    </location>
</feature>
<evidence type="ECO:0000256" key="1">
    <source>
        <dbReference type="SAM" id="MobiDB-lite"/>
    </source>
</evidence>
<reference evidence="3" key="2">
    <citation type="submission" date="2023-06" db="EMBL/GenBank/DDBJ databases">
        <authorList>
            <consortium name="Lawrence Berkeley National Laboratory"/>
            <person name="Haridas S."/>
            <person name="Hensen N."/>
            <person name="Bonometti L."/>
            <person name="Westerberg I."/>
            <person name="Brannstrom I.O."/>
            <person name="Guillou S."/>
            <person name="Cros-Aarteil S."/>
            <person name="Calhoun S."/>
            <person name="Kuo A."/>
            <person name="Mondo S."/>
            <person name="Pangilinan J."/>
            <person name="Riley R."/>
            <person name="Labutti K."/>
            <person name="Andreopoulos B."/>
            <person name="Lipzen A."/>
            <person name="Chen C."/>
            <person name="Yanf M."/>
            <person name="Daum C."/>
            <person name="Ng V."/>
            <person name="Clum A."/>
            <person name="Steindorff A."/>
            <person name="Ohm R."/>
            <person name="Martin F."/>
            <person name="Silar P."/>
            <person name="Natvig D."/>
            <person name="Lalanne C."/>
            <person name="Gautier V."/>
            <person name="Ament-Velasquez S.L."/>
            <person name="Kruys A."/>
            <person name="Hutchinson M.I."/>
            <person name="Powell A.J."/>
            <person name="Barry K."/>
            <person name="Miller A.N."/>
            <person name="Grigoriev I.V."/>
            <person name="Debuchy R."/>
            <person name="Gladieux P."/>
            <person name="Thoren M.H."/>
            <person name="Johannesson H."/>
        </authorList>
    </citation>
    <scope>NUCLEOTIDE SEQUENCE</scope>
    <source>
        <strain evidence="3">CBS 958.72</strain>
    </source>
</reference>
<gene>
    <name evidence="3" type="ORF">B0T24DRAFT_596529</name>
</gene>
<evidence type="ECO:0000313" key="4">
    <source>
        <dbReference type="Proteomes" id="UP001287356"/>
    </source>
</evidence>
<dbReference type="Pfam" id="PF12776">
    <property type="entry name" value="Myb_DNA-bind_3"/>
    <property type="match status" value="1"/>
</dbReference>